<dbReference type="InterPro" id="IPR000843">
    <property type="entry name" value="HTH_LacI"/>
</dbReference>
<accession>A0A9D2TD98</accession>
<dbReference type="SUPFAM" id="SSF53822">
    <property type="entry name" value="Periplasmic binding protein-like I"/>
    <property type="match status" value="1"/>
</dbReference>
<dbReference type="GO" id="GO:0003700">
    <property type="term" value="F:DNA-binding transcription factor activity"/>
    <property type="evidence" value="ECO:0007669"/>
    <property type="project" value="TreeGrafter"/>
</dbReference>
<dbReference type="InterPro" id="IPR010982">
    <property type="entry name" value="Lambda_DNA-bd_dom_sf"/>
</dbReference>
<dbReference type="CDD" id="cd01392">
    <property type="entry name" value="HTH_LacI"/>
    <property type="match status" value="1"/>
</dbReference>
<evidence type="ECO:0000313" key="5">
    <source>
        <dbReference type="EMBL" id="HJC64257.1"/>
    </source>
</evidence>
<reference evidence="5" key="2">
    <citation type="submission" date="2021-04" db="EMBL/GenBank/DDBJ databases">
        <authorList>
            <person name="Gilroy R."/>
        </authorList>
    </citation>
    <scope>NUCLEOTIDE SEQUENCE</scope>
    <source>
        <strain evidence="5">ChiBcec2-3848</strain>
    </source>
</reference>
<dbReference type="SMART" id="SM00354">
    <property type="entry name" value="HTH_LACI"/>
    <property type="match status" value="1"/>
</dbReference>
<evidence type="ECO:0000313" key="6">
    <source>
        <dbReference type="Proteomes" id="UP000823886"/>
    </source>
</evidence>
<comment type="caution">
    <text evidence="5">The sequence shown here is derived from an EMBL/GenBank/DDBJ whole genome shotgun (WGS) entry which is preliminary data.</text>
</comment>
<evidence type="ECO:0000256" key="2">
    <source>
        <dbReference type="ARBA" id="ARBA00023125"/>
    </source>
</evidence>
<sequence>MRKRYDSRSGGERIAVQEIAKRLELSPTTVSRALSGKGRIGQETKDRIHQFLEENHYIPNVSERTQDQEKNICVLLPGEEEQASLPYFQDILLNLYDNFSAYGYGVLVVKTVSNDIHQLKSLAEQHKIRGAVLTRSIEKDLAVSYLKSQKIPFVVIGSLEQEDVLQVDFDQERGCRDLTEVLLKMHIRRLACVCGDAGHKVTQSRLKGIQTAFEEAKIPFPSDLLYTGAIYSSIAEKYVEDLLKKDTECILCLDDNICISVLSVLYKKKIKVPENVKVASCYGSRLLGLCYPAVTCLEFDLKEMGRLASKKLLDAVEGTADDTKLILGYNIVIKDSTK</sequence>
<dbReference type="GO" id="GO:0000976">
    <property type="term" value="F:transcription cis-regulatory region binding"/>
    <property type="evidence" value="ECO:0007669"/>
    <property type="project" value="TreeGrafter"/>
</dbReference>
<evidence type="ECO:0000256" key="1">
    <source>
        <dbReference type="ARBA" id="ARBA00023015"/>
    </source>
</evidence>
<keyword evidence="2" id="KW-0238">DNA-binding</keyword>
<name>A0A9D2TD98_9FIRM</name>
<protein>
    <submittedName>
        <fullName evidence="5">LacI family transcriptional regulator</fullName>
    </submittedName>
</protein>
<dbReference type="SUPFAM" id="SSF47413">
    <property type="entry name" value="lambda repressor-like DNA-binding domains"/>
    <property type="match status" value="1"/>
</dbReference>
<keyword evidence="1" id="KW-0805">Transcription regulation</keyword>
<reference evidence="5" key="1">
    <citation type="journal article" date="2021" name="PeerJ">
        <title>Extensive microbial diversity within the chicken gut microbiome revealed by metagenomics and culture.</title>
        <authorList>
            <person name="Gilroy R."/>
            <person name="Ravi A."/>
            <person name="Getino M."/>
            <person name="Pursley I."/>
            <person name="Horton D.L."/>
            <person name="Alikhan N.F."/>
            <person name="Baker D."/>
            <person name="Gharbi K."/>
            <person name="Hall N."/>
            <person name="Watson M."/>
            <person name="Adriaenssens E.M."/>
            <person name="Foster-Nyarko E."/>
            <person name="Jarju S."/>
            <person name="Secka A."/>
            <person name="Antonio M."/>
            <person name="Oren A."/>
            <person name="Chaudhuri R.R."/>
            <person name="La Ragione R."/>
            <person name="Hildebrand F."/>
            <person name="Pallen M.J."/>
        </authorList>
    </citation>
    <scope>NUCLEOTIDE SEQUENCE</scope>
    <source>
        <strain evidence="5">ChiBcec2-3848</strain>
    </source>
</reference>
<dbReference type="AlphaFoldDB" id="A0A9D2TD98"/>
<dbReference type="Gene3D" id="3.40.50.2300">
    <property type="match status" value="2"/>
</dbReference>
<gene>
    <name evidence="5" type="ORF">H9753_11660</name>
</gene>
<proteinExistence type="predicted"/>
<dbReference type="Gene3D" id="1.10.260.40">
    <property type="entry name" value="lambda repressor-like DNA-binding domains"/>
    <property type="match status" value="1"/>
</dbReference>
<evidence type="ECO:0000259" key="4">
    <source>
        <dbReference type="PROSITE" id="PS50932"/>
    </source>
</evidence>
<dbReference type="PROSITE" id="PS50932">
    <property type="entry name" value="HTH_LACI_2"/>
    <property type="match status" value="1"/>
</dbReference>
<dbReference type="Pfam" id="PF00356">
    <property type="entry name" value="LacI"/>
    <property type="match status" value="1"/>
</dbReference>
<dbReference type="Proteomes" id="UP000823886">
    <property type="component" value="Unassembled WGS sequence"/>
</dbReference>
<organism evidence="5 6">
    <name type="scientific">Candidatus Blautia merdavium</name>
    <dbReference type="NCBI Taxonomy" id="2838494"/>
    <lineage>
        <taxon>Bacteria</taxon>
        <taxon>Bacillati</taxon>
        <taxon>Bacillota</taxon>
        <taxon>Clostridia</taxon>
        <taxon>Lachnospirales</taxon>
        <taxon>Lachnospiraceae</taxon>
        <taxon>Blautia</taxon>
    </lineage>
</organism>
<dbReference type="Pfam" id="PF13377">
    <property type="entry name" value="Peripla_BP_3"/>
    <property type="match status" value="1"/>
</dbReference>
<evidence type="ECO:0000256" key="3">
    <source>
        <dbReference type="ARBA" id="ARBA00023163"/>
    </source>
</evidence>
<dbReference type="InterPro" id="IPR028082">
    <property type="entry name" value="Peripla_BP_I"/>
</dbReference>
<keyword evidence="3" id="KW-0804">Transcription</keyword>
<dbReference type="PANTHER" id="PTHR30146:SF109">
    <property type="entry name" value="HTH-TYPE TRANSCRIPTIONAL REGULATOR GALS"/>
    <property type="match status" value="1"/>
</dbReference>
<dbReference type="EMBL" id="DWVZ01000152">
    <property type="protein sequence ID" value="HJC64257.1"/>
    <property type="molecule type" value="Genomic_DNA"/>
</dbReference>
<feature type="domain" description="HTH lacI-type" evidence="4">
    <location>
        <begin position="17"/>
        <end position="65"/>
    </location>
</feature>
<dbReference type="PANTHER" id="PTHR30146">
    <property type="entry name" value="LACI-RELATED TRANSCRIPTIONAL REPRESSOR"/>
    <property type="match status" value="1"/>
</dbReference>
<dbReference type="InterPro" id="IPR046335">
    <property type="entry name" value="LacI/GalR-like_sensor"/>
</dbReference>